<evidence type="ECO:0000256" key="3">
    <source>
        <dbReference type="ARBA" id="ARBA00022825"/>
    </source>
</evidence>
<dbReference type="PANTHER" id="PTHR24276:SF91">
    <property type="entry name" value="AT26814P-RELATED"/>
    <property type="match status" value="1"/>
</dbReference>
<name>A0A7R9Q2F8_9ACAR</name>
<evidence type="ECO:0000256" key="4">
    <source>
        <dbReference type="ARBA" id="ARBA00023157"/>
    </source>
</evidence>
<evidence type="ECO:0000256" key="2">
    <source>
        <dbReference type="ARBA" id="ARBA00022801"/>
    </source>
</evidence>
<accession>A0A7R9Q2F8</accession>
<dbReference type="OrthoDB" id="10059102at2759"/>
<dbReference type="Pfam" id="PF00089">
    <property type="entry name" value="Trypsin"/>
    <property type="match status" value="1"/>
</dbReference>
<sequence length="176" mass="19589">AYYDGLDRRTLRVRNNVIKIQIHELWDTETLDYDYCVLTLQDDIVQSPTVQTIELATSAPTQGTTAQLTGWGRTSGTSSTIPYLLQYTIMDIVSWEVCNNIWEPTGQTVTDRMICASNPSAGGCSGDTGGPLVADGRLVGILSWNGKKCPANTVEWPNWYSDVANQWQWLSDHITK</sequence>
<keyword evidence="3" id="KW-0720">Serine protease</keyword>
<dbReference type="EMBL" id="OC861790">
    <property type="protein sequence ID" value="CAD7629699.1"/>
    <property type="molecule type" value="Genomic_DNA"/>
</dbReference>
<dbReference type="InterPro" id="IPR050430">
    <property type="entry name" value="Peptidase_S1"/>
</dbReference>
<evidence type="ECO:0000313" key="6">
    <source>
        <dbReference type="EMBL" id="CAD7629699.1"/>
    </source>
</evidence>
<dbReference type="FunFam" id="2.40.10.10:FF:000036">
    <property type="entry name" value="Trypsin beta"/>
    <property type="match status" value="1"/>
</dbReference>
<protein>
    <recommendedName>
        <fullName evidence="5">Peptidase S1 domain-containing protein</fullName>
    </recommendedName>
</protein>
<evidence type="ECO:0000313" key="7">
    <source>
        <dbReference type="Proteomes" id="UP000759131"/>
    </source>
</evidence>
<dbReference type="SMART" id="SM00020">
    <property type="entry name" value="Tryp_SPc"/>
    <property type="match status" value="1"/>
</dbReference>
<evidence type="ECO:0000256" key="1">
    <source>
        <dbReference type="ARBA" id="ARBA00022670"/>
    </source>
</evidence>
<gene>
    <name evidence="6" type="ORF">OSB1V03_LOCUS10114</name>
</gene>
<keyword evidence="7" id="KW-1185">Reference proteome</keyword>
<proteinExistence type="predicted"/>
<dbReference type="PANTHER" id="PTHR24276">
    <property type="entry name" value="POLYSERASE-RELATED"/>
    <property type="match status" value="1"/>
</dbReference>
<feature type="non-terminal residue" evidence="6">
    <location>
        <position position="1"/>
    </location>
</feature>
<keyword evidence="2" id="KW-0378">Hydrolase</keyword>
<keyword evidence="1" id="KW-0645">Protease</keyword>
<feature type="domain" description="Peptidase S1" evidence="5">
    <location>
        <begin position="16"/>
        <end position="175"/>
    </location>
</feature>
<dbReference type="Proteomes" id="UP000759131">
    <property type="component" value="Unassembled WGS sequence"/>
</dbReference>
<dbReference type="GO" id="GO:0004252">
    <property type="term" value="F:serine-type endopeptidase activity"/>
    <property type="evidence" value="ECO:0007669"/>
    <property type="project" value="InterPro"/>
</dbReference>
<dbReference type="Gene3D" id="2.40.10.10">
    <property type="entry name" value="Trypsin-like serine proteases"/>
    <property type="match status" value="1"/>
</dbReference>
<organism evidence="6">
    <name type="scientific">Medioppia subpectinata</name>
    <dbReference type="NCBI Taxonomy" id="1979941"/>
    <lineage>
        <taxon>Eukaryota</taxon>
        <taxon>Metazoa</taxon>
        <taxon>Ecdysozoa</taxon>
        <taxon>Arthropoda</taxon>
        <taxon>Chelicerata</taxon>
        <taxon>Arachnida</taxon>
        <taxon>Acari</taxon>
        <taxon>Acariformes</taxon>
        <taxon>Sarcoptiformes</taxon>
        <taxon>Oribatida</taxon>
        <taxon>Brachypylina</taxon>
        <taxon>Oppioidea</taxon>
        <taxon>Oppiidae</taxon>
        <taxon>Medioppia</taxon>
    </lineage>
</organism>
<reference evidence="6" key="1">
    <citation type="submission" date="2020-11" db="EMBL/GenBank/DDBJ databases">
        <authorList>
            <person name="Tran Van P."/>
        </authorList>
    </citation>
    <scope>NUCLEOTIDE SEQUENCE</scope>
</reference>
<evidence type="ECO:0000259" key="5">
    <source>
        <dbReference type="PROSITE" id="PS50240"/>
    </source>
</evidence>
<dbReference type="AlphaFoldDB" id="A0A7R9Q2F8"/>
<dbReference type="GO" id="GO:0006508">
    <property type="term" value="P:proteolysis"/>
    <property type="evidence" value="ECO:0007669"/>
    <property type="project" value="UniProtKB-KW"/>
</dbReference>
<dbReference type="InterPro" id="IPR009003">
    <property type="entry name" value="Peptidase_S1_PA"/>
</dbReference>
<dbReference type="SUPFAM" id="SSF50494">
    <property type="entry name" value="Trypsin-like serine proteases"/>
    <property type="match status" value="1"/>
</dbReference>
<feature type="non-terminal residue" evidence="6">
    <location>
        <position position="176"/>
    </location>
</feature>
<keyword evidence="4" id="KW-1015">Disulfide bond</keyword>
<dbReference type="EMBL" id="CAJPIZ010007215">
    <property type="protein sequence ID" value="CAG2110129.1"/>
    <property type="molecule type" value="Genomic_DNA"/>
</dbReference>
<dbReference type="InterPro" id="IPR001254">
    <property type="entry name" value="Trypsin_dom"/>
</dbReference>
<dbReference type="PROSITE" id="PS50240">
    <property type="entry name" value="TRYPSIN_DOM"/>
    <property type="match status" value="1"/>
</dbReference>
<dbReference type="InterPro" id="IPR043504">
    <property type="entry name" value="Peptidase_S1_PA_chymotrypsin"/>
</dbReference>